<dbReference type="Gene3D" id="3.30.40.10">
    <property type="entry name" value="Zinc/RING finger domain, C3HC4 (zinc finger)"/>
    <property type="match status" value="1"/>
</dbReference>
<feature type="compositionally biased region" description="Basic and acidic residues" evidence="10">
    <location>
        <begin position="44"/>
        <end position="54"/>
    </location>
</feature>
<dbReference type="InterPro" id="IPR038718">
    <property type="entry name" value="SNF2-like_sf"/>
</dbReference>
<feature type="region of interest" description="Disordered" evidence="10">
    <location>
        <begin position="828"/>
        <end position="851"/>
    </location>
</feature>
<organism evidence="14 15">
    <name type="scientific">Phialocephala subalpina</name>
    <dbReference type="NCBI Taxonomy" id="576137"/>
    <lineage>
        <taxon>Eukaryota</taxon>
        <taxon>Fungi</taxon>
        <taxon>Dikarya</taxon>
        <taxon>Ascomycota</taxon>
        <taxon>Pezizomycotina</taxon>
        <taxon>Leotiomycetes</taxon>
        <taxon>Helotiales</taxon>
        <taxon>Mollisiaceae</taxon>
        <taxon>Phialocephala</taxon>
        <taxon>Phialocephala fortinii species complex</taxon>
    </lineage>
</organism>
<name>A0A1L7WGD7_9HELO</name>
<dbReference type="CDD" id="cd18008">
    <property type="entry name" value="DEXDc_SHPRH-like"/>
    <property type="match status" value="1"/>
</dbReference>
<dbReference type="Gene3D" id="3.40.50.300">
    <property type="entry name" value="P-loop containing nucleotide triphosphate hydrolases"/>
    <property type="match status" value="1"/>
</dbReference>
<evidence type="ECO:0000256" key="8">
    <source>
        <dbReference type="ARBA" id="ARBA00022840"/>
    </source>
</evidence>
<keyword evidence="7" id="KW-0862">Zinc</keyword>
<feature type="region of interest" description="Disordered" evidence="10">
    <location>
        <begin position="1"/>
        <end position="146"/>
    </location>
</feature>
<evidence type="ECO:0000256" key="2">
    <source>
        <dbReference type="ARBA" id="ARBA00022723"/>
    </source>
</evidence>
<evidence type="ECO:0000256" key="3">
    <source>
        <dbReference type="ARBA" id="ARBA00022741"/>
    </source>
</evidence>
<dbReference type="EMBL" id="FJOG01000002">
    <property type="protein sequence ID" value="CZR51826.1"/>
    <property type="molecule type" value="Genomic_DNA"/>
</dbReference>
<feature type="region of interest" description="Disordered" evidence="10">
    <location>
        <begin position="173"/>
        <end position="325"/>
    </location>
</feature>
<evidence type="ECO:0000256" key="10">
    <source>
        <dbReference type="SAM" id="MobiDB-lite"/>
    </source>
</evidence>
<dbReference type="CDD" id="cd18793">
    <property type="entry name" value="SF2_C_SNF"/>
    <property type="match status" value="1"/>
</dbReference>
<feature type="domain" description="Helicase ATP-binding" evidence="12">
    <location>
        <begin position="428"/>
        <end position="603"/>
    </location>
</feature>
<dbReference type="InterPro" id="IPR027417">
    <property type="entry name" value="P-loop_NTPase"/>
</dbReference>
<sequence>MAEQVPPRSPLDRRPITEMGEDFEDIFSDHPAGSAPESYQGAIDRQEANKDASIKGDISGDEAEPLQECTAAVAHESPAAPGEIRQPTTAPPLEQPEQQLATPRPTQAPEAESAPLPSVKSPNGAEIEMGNTPNTEEPAKMPVAGISLSNEEFAEKQKTLALEDIGTFVLNALGVTTPPPETPAPVKTESSSADTKSEMLDASDPHNSNVKEEPESKKKKGGNDCPSPRLHGIPRFESGSETQSIVTKSNPEPSWNASSTSLKYPDLKSVKRHAPRQKPTIAITKTNKRKARSPAKKVSPAKKLQKVARGSIEKSRSPPKPKEGGLSILQHIANQTLIPDQIKGVDSKEPAVKEKSIKAKQYRELFKNCPKASDPDANKCDLAALTEAVKFLGARKWTLVKGKWLLNGMNTGLFHYQVLGVAWMCKREKVGGACSGGLLADGMGLGKTVQTVTLMKTNRPDKEQPRKQRATLIVAPVGTIYQWKREIGTHAGKVFTNIIIFTGAKEEANLSKGTLERAQVVITTFGSVIKSYPSPDAENGGLLHQIEWFRIVIDEAHYANNYHTQTSKAISALRGKYRWALSGTPVQNSYDELYPYFRFWHHPQAEDMKTFRTNFLKPECAAKLNKELAQFVFGRTMSDKFMGRSLVILPQAHEHCMKIDLDPAEKILYRAVEKGFREFLNQELDEGDELSNLKLVVVQLTRLRQMTAHPLLIEREAKAILSLKALQDIHSKLQVIESGGGKLYDRIGKWIEEKGSEGSQDALKHLAGDHLTCGLCGDGIESPKITPCKHLFCESCIMEYATSKVACGEVYPPCPTCEAPFEQSQVKDYKVKKSRSSSNDPDSLASARKGKDALNHVPSTQRYSWLDDYDAGNDILTAISSTKMRAVEGQIRAWQLEAPDDKIIVFTQWLPFATIIGRVLERLQIKFVYLTGDMSIQTRDKAIAEFQTNTEVNIMVATLKTAGIGLNLTHANRVISLDPWWNASVERQAFARVLRIGQLKETHFVRIIVNDSVDARMIKMQEKKLKALGDVMQSKMTAEGMAAFFGQVVQDGEGGWRVEADYDYNIDVDDMGDDEASEDSDKSYESDSSEDGYRSED</sequence>
<feature type="domain" description="RING-type" evidence="11">
    <location>
        <begin position="773"/>
        <end position="818"/>
    </location>
</feature>
<dbReference type="GO" id="GO:0004386">
    <property type="term" value="F:helicase activity"/>
    <property type="evidence" value="ECO:0007669"/>
    <property type="project" value="UniProtKB-KW"/>
</dbReference>
<dbReference type="PROSITE" id="PS51194">
    <property type="entry name" value="HELICASE_CTER"/>
    <property type="match status" value="1"/>
</dbReference>
<reference evidence="14 15" key="1">
    <citation type="submission" date="2016-03" db="EMBL/GenBank/DDBJ databases">
        <authorList>
            <person name="Ploux O."/>
        </authorList>
    </citation>
    <scope>NUCLEOTIDE SEQUENCE [LARGE SCALE GENOMIC DNA]</scope>
    <source>
        <strain evidence="14 15">UAMH 11012</strain>
    </source>
</reference>
<evidence type="ECO:0000256" key="9">
    <source>
        <dbReference type="PROSITE-ProRule" id="PRU00175"/>
    </source>
</evidence>
<dbReference type="GO" id="GO:0005524">
    <property type="term" value="F:ATP binding"/>
    <property type="evidence" value="ECO:0007669"/>
    <property type="project" value="UniProtKB-KW"/>
</dbReference>
<keyword evidence="6" id="KW-0347">Helicase</keyword>
<feature type="domain" description="Helicase C-terminal" evidence="13">
    <location>
        <begin position="890"/>
        <end position="1040"/>
    </location>
</feature>
<dbReference type="InterPro" id="IPR050628">
    <property type="entry name" value="SNF2_RAD54_helicase_TF"/>
</dbReference>
<dbReference type="PROSITE" id="PS00518">
    <property type="entry name" value="ZF_RING_1"/>
    <property type="match status" value="1"/>
</dbReference>
<evidence type="ECO:0000259" key="13">
    <source>
        <dbReference type="PROSITE" id="PS51194"/>
    </source>
</evidence>
<dbReference type="InterPro" id="IPR018957">
    <property type="entry name" value="Znf_C3HC4_RING-type"/>
</dbReference>
<dbReference type="SUPFAM" id="SSF52540">
    <property type="entry name" value="P-loop containing nucleoside triphosphate hydrolases"/>
    <property type="match status" value="2"/>
</dbReference>
<dbReference type="InterPro" id="IPR014001">
    <property type="entry name" value="Helicase_ATP-bd"/>
</dbReference>
<feature type="compositionally biased region" description="Basic residues" evidence="10">
    <location>
        <begin position="286"/>
        <end position="306"/>
    </location>
</feature>
<dbReference type="GO" id="GO:0006281">
    <property type="term" value="P:DNA repair"/>
    <property type="evidence" value="ECO:0007669"/>
    <property type="project" value="TreeGrafter"/>
</dbReference>
<evidence type="ECO:0000259" key="12">
    <source>
        <dbReference type="PROSITE" id="PS51192"/>
    </source>
</evidence>
<evidence type="ECO:0000259" key="11">
    <source>
        <dbReference type="PROSITE" id="PS50089"/>
    </source>
</evidence>
<dbReference type="Pfam" id="PF00176">
    <property type="entry name" value="SNF2-rel_dom"/>
    <property type="match status" value="1"/>
</dbReference>
<keyword evidence="5" id="KW-0378">Hydrolase</keyword>
<dbReference type="PANTHER" id="PTHR45626">
    <property type="entry name" value="TRANSCRIPTION TERMINATION FACTOR 2-RELATED"/>
    <property type="match status" value="1"/>
</dbReference>
<feature type="compositionally biased region" description="Basic and acidic residues" evidence="10">
    <location>
        <begin position="1079"/>
        <end position="1097"/>
    </location>
</feature>
<dbReference type="SMART" id="SM00487">
    <property type="entry name" value="DEXDc"/>
    <property type="match status" value="1"/>
</dbReference>
<keyword evidence="8" id="KW-0067">ATP-binding</keyword>
<evidence type="ECO:0000256" key="7">
    <source>
        <dbReference type="ARBA" id="ARBA00022833"/>
    </source>
</evidence>
<dbReference type="InterPro" id="IPR017907">
    <property type="entry name" value="Znf_RING_CS"/>
</dbReference>
<dbReference type="SMART" id="SM00490">
    <property type="entry name" value="HELICc"/>
    <property type="match status" value="1"/>
</dbReference>
<dbReference type="Pfam" id="PF00097">
    <property type="entry name" value="zf-C3HC4"/>
    <property type="match status" value="1"/>
</dbReference>
<evidence type="ECO:0000256" key="1">
    <source>
        <dbReference type="ARBA" id="ARBA00007025"/>
    </source>
</evidence>
<feature type="compositionally biased region" description="Basic and acidic residues" evidence="10">
    <location>
        <begin position="311"/>
        <end position="323"/>
    </location>
</feature>
<evidence type="ECO:0000256" key="5">
    <source>
        <dbReference type="ARBA" id="ARBA00022801"/>
    </source>
</evidence>
<dbReference type="AlphaFoldDB" id="A0A1L7WGD7"/>
<dbReference type="InterPro" id="IPR013083">
    <property type="entry name" value="Znf_RING/FYVE/PHD"/>
</dbReference>
<dbReference type="SMART" id="SM00184">
    <property type="entry name" value="RING"/>
    <property type="match status" value="1"/>
</dbReference>
<keyword evidence="3" id="KW-0547">Nucleotide-binding</keyword>
<gene>
    <name evidence="14" type="ORF">PAC_01703</name>
</gene>
<dbReference type="PROSITE" id="PS50089">
    <property type="entry name" value="ZF_RING_2"/>
    <property type="match status" value="1"/>
</dbReference>
<dbReference type="SUPFAM" id="SSF57850">
    <property type="entry name" value="RING/U-box"/>
    <property type="match status" value="1"/>
</dbReference>
<dbReference type="GO" id="GO:0008270">
    <property type="term" value="F:zinc ion binding"/>
    <property type="evidence" value="ECO:0007669"/>
    <property type="project" value="UniProtKB-KW"/>
</dbReference>
<dbReference type="OrthoDB" id="448448at2759"/>
<dbReference type="InterPro" id="IPR000330">
    <property type="entry name" value="SNF2_N"/>
</dbReference>
<dbReference type="STRING" id="576137.A0A1L7WGD7"/>
<feature type="compositionally biased region" description="Acidic residues" evidence="10">
    <location>
        <begin position="1067"/>
        <end position="1078"/>
    </location>
</feature>
<dbReference type="Gene3D" id="3.40.50.10810">
    <property type="entry name" value="Tandem AAA-ATPase domain"/>
    <property type="match status" value="1"/>
</dbReference>
<feature type="region of interest" description="Disordered" evidence="10">
    <location>
        <begin position="1067"/>
        <end position="1097"/>
    </location>
</feature>
<evidence type="ECO:0000256" key="4">
    <source>
        <dbReference type="ARBA" id="ARBA00022771"/>
    </source>
</evidence>
<keyword evidence="15" id="KW-1185">Reference proteome</keyword>
<proteinExistence type="inferred from homology"/>
<evidence type="ECO:0000313" key="14">
    <source>
        <dbReference type="EMBL" id="CZR51826.1"/>
    </source>
</evidence>
<dbReference type="InterPro" id="IPR001841">
    <property type="entry name" value="Znf_RING"/>
</dbReference>
<keyword evidence="2" id="KW-0479">Metal-binding</keyword>
<dbReference type="InterPro" id="IPR049730">
    <property type="entry name" value="SNF2/RAD54-like_C"/>
</dbReference>
<dbReference type="PROSITE" id="PS51192">
    <property type="entry name" value="HELICASE_ATP_BIND_1"/>
    <property type="match status" value="1"/>
</dbReference>
<dbReference type="GO" id="GO:0016787">
    <property type="term" value="F:hydrolase activity"/>
    <property type="evidence" value="ECO:0007669"/>
    <property type="project" value="UniProtKB-KW"/>
</dbReference>
<dbReference type="GO" id="GO:0008094">
    <property type="term" value="F:ATP-dependent activity, acting on DNA"/>
    <property type="evidence" value="ECO:0007669"/>
    <property type="project" value="TreeGrafter"/>
</dbReference>
<keyword evidence="4 9" id="KW-0863">Zinc-finger</keyword>
<evidence type="ECO:0000256" key="6">
    <source>
        <dbReference type="ARBA" id="ARBA00022806"/>
    </source>
</evidence>
<dbReference type="PANTHER" id="PTHR45626:SF17">
    <property type="entry name" value="HELICASE-LIKE TRANSCRIPTION FACTOR"/>
    <property type="match status" value="1"/>
</dbReference>
<protein>
    <submittedName>
        <fullName evidence="14">Uncharacterized protein</fullName>
    </submittedName>
</protein>
<feature type="compositionally biased region" description="Polar residues" evidence="10">
    <location>
        <begin position="239"/>
        <end position="262"/>
    </location>
</feature>
<feature type="compositionally biased region" description="Polar residues" evidence="10">
    <location>
        <begin position="96"/>
        <end position="105"/>
    </location>
</feature>
<accession>A0A1L7WGD7</accession>
<dbReference type="Pfam" id="PF00271">
    <property type="entry name" value="Helicase_C"/>
    <property type="match status" value="1"/>
</dbReference>
<dbReference type="Proteomes" id="UP000184330">
    <property type="component" value="Unassembled WGS sequence"/>
</dbReference>
<comment type="similarity">
    <text evidence="1">Belongs to the SNF2/RAD54 helicase family.</text>
</comment>
<evidence type="ECO:0000313" key="15">
    <source>
        <dbReference type="Proteomes" id="UP000184330"/>
    </source>
</evidence>
<dbReference type="InterPro" id="IPR001650">
    <property type="entry name" value="Helicase_C-like"/>
</dbReference>
<dbReference type="GO" id="GO:0005634">
    <property type="term" value="C:nucleus"/>
    <property type="evidence" value="ECO:0007669"/>
    <property type="project" value="TreeGrafter"/>
</dbReference>